<evidence type="ECO:0000313" key="3">
    <source>
        <dbReference type="EMBL" id="MBE1606582.1"/>
    </source>
</evidence>
<feature type="transmembrane region" description="Helical" evidence="2">
    <location>
        <begin position="95"/>
        <end position="114"/>
    </location>
</feature>
<evidence type="ECO:0000256" key="2">
    <source>
        <dbReference type="SAM" id="Phobius"/>
    </source>
</evidence>
<feature type="transmembrane region" description="Helical" evidence="2">
    <location>
        <begin position="271"/>
        <end position="289"/>
    </location>
</feature>
<feature type="transmembrane region" description="Helical" evidence="2">
    <location>
        <begin position="68"/>
        <end position="86"/>
    </location>
</feature>
<feature type="compositionally biased region" description="Basic and acidic residues" evidence="1">
    <location>
        <begin position="12"/>
        <end position="28"/>
    </location>
</feature>
<feature type="transmembrane region" description="Helical" evidence="2">
    <location>
        <begin position="214"/>
        <end position="235"/>
    </location>
</feature>
<feature type="transmembrane region" description="Helical" evidence="2">
    <location>
        <begin position="301"/>
        <end position="321"/>
    </location>
</feature>
<keyword evidence="2" id="KW-0812">Transmembrane</keyword>
<evidence type="ECO:0000256" key="1">
    <source>
        <dbReference type="SAM" id="MobiDB-lite"/>
    </source>
</evidence>
<comment type="caution">
    <text evidence="3">The sequence shown here is derived from an EMBL/GenBank/DDBJ whole genome shotgun (WGS) entry which is preliminary data.</text>
</comment>
<proteinExistence type="predicted"/>
<accession>A0A927N0A4</accession>
<protein>
    <recommendedName>
        <fullName evidence="5">DUF998 domain-containing protein</fullName>
    </recommendedName>
</protein>
<reference evidence="3" key="1">
    <citation type="submission" date="2020-10" db="EMBL/GenBank/DDBJ databases">
        <title>Sequencing the genomes of 1000 actinobacteria strains.</title>
        <authorList>
            <person name="Klenk H.-P."/>
        </authorList>
    </citation>
    <scope>NUCLEOTIDE SEQUENCE</scope>
    <source>
        <strain evidence="3">DSM 45354</strain>
    </source>
</reference>
<keyword evidence="2" id="KW-0472">Membrane</keyword>
<gene>
    <name evidence="3" type="ORF">HEB94_003430</name>
</gene>
<dbReference type="Proteomes" id="UP000638648">
    <property type="component" value="Unassembled WGS sequence"/>
</dbReference>
<feature type="transmembrane region" description="Helical" evidence="2">
    <location>
        <begin position="34"/>
        <end position="56"/>
    </location>
</feature>
<feature type="transmembrane region" description="Helical" evidence="2">
    <location>
        <begin position="247"/>
        <end position="265"/>
    </location>
</feature>
<dbReference type="AlphaFoldDB" id="A0A927N0A4"/>
<dbReference type="RefSeq" id="WP_202896376.1">
    <property type="nucleotide sequence ID" value="NZ_BAABJL010000147.1"/>
</dbReference>
<organism evidence="3 4">
    <name type="scientific">Actinopolymorpha pittospori</name>
    <dbReference type="NCBI Taxonomy" id="648752"/>
    <lineage>
        <taxon>Bacteria</taxon>
        <taxon>Bacillati</taxon>
        <taxon>Actinomycetota</taxon>
        <taxon>Actinomycetes</taxon>
        <taxon>Propionibacteriales</taxon>
        <taxon>Actinopolymorphaceae</taxon>
        <taxon>Actinopolymorpha</taxon>
    </lineage>
</organism>
<dbReference type="EMBL" id="JADBEM010000001">
    <property type="protein sequence ID" value="MBE1606582.1"/>
    <property type="molecule type" value="Genomic_DNA"/>
</dbReference>
<sequence>MREVSQPSVKRQRPDETDHPAQRSEPPRRRGRAALARVAAAAGLFFLAPVTAEYLIGYDENVGRFLELLAGLAILGPLYGGAALIIREVARRSGWGWPSLLLLAAAFGVFQAGLVDQSLFNTSYRDIDYWDDMLRPTFVPALGVSAYHLMTFVVGHVVWSIGAPIAVVESLAPARRSTPWLGRIGLTLVGVLYLAASLLIFADHVKSERFLASAPQLAGSGVAVLALIGAAVLLGRRRPRPPAVPRRAPRPLLVGLLALTAASGTQLLPPSWLGVGIGVLLAAAVVLAVGRWSRRAGWRPAHVLALAGGAVLANAVFGFFVQPLGDPPLALKLAHNVVLAVGMLALLSLAAWAVRRSQADVDAASDR</sequence>
<feature type="transmembrane region" description="Helical" evidence="2">
    <location>
        <begin position="146"/>
        <end position="168"/>
    </location>
</feature>
<evidence type="ECO:0000313" key="4">
    <source>
        <dbReference type="Proteomes" id="UP000638648"/>
    </source>
</evidence>
<name>A0A927N0A4_9ACTN</name>
<feature type="transmembrane region" description="Helical" evidence="2">
    <location>
        <begin position="180"/>
        <end position="202"/>
    </location>
</feature>
<evidence type="ECO:0008006" key="5">
    <source>
        <dbReference type="Google" id="ProtNLM"/>
    </source>
</evidence>
<feature type="transmembrane region" description="Helical" evidence="2">
    <location>
        <begin position="333"/>
        <end position="354"/>
    </location>
</feature>
<keyword evidence="2" id="KW-1133">Transmembrane helix</keyword>
<keyword evidence="4" id="KW-1185">Reference proteome</keyword>
<feature type="region of interest" description="Disordered" evidence="1">
    <location>
        <begin position="1"/>
        <end position="30"/>
    </location>
</feature>